<keyword evidence="2" id="KW-0813">Transport</keyword>
<keyword evidence="3 6" id="KW-0812">Transmembrane</keyword>
<feature type="transmembrane region" description="Helical" evidence="6">
    <location>
        <begin position="1034"/>
        <end position="1052"/>
    </location>
</feature>
<feature type="transmembrane region" description="Helical" evidence="6">
    <location>
        <begin position="351"/>
        <end position="373"/>
    </location>
</feature>
<evidence type="ECO:0000256" key="1">
    <source>
        <dbReference type="ARBA" id="ARBA00004141"/>
    </source>
</evidence>
<feature type="transmembrane region" description="Helical" evidence="6">
    <location>
        <begin position="486"/>
        <end position="512"/>
    </location>
</feature>
<accession>A0AAD5J8S8</accession>
<feature type="transmembrane region" description="Helical" evidence="6">
    <location>
        <begin position="1122"/>
        <end position="1142"/>
    </location>
</feature>
<feature type="transmembrane region" description="Helical" evidence="6">
    <location>
        <begin position="83"/>
        <end position="100"/>
    </location>
</feature>
<feature type="transmembrane region" description="Helical" evidence="6">
    <location>
        <begin position="955"/>
        <end position="976"/>
    </location>
</feature>
<feature type="transmembrane region" description="Helical" evidence="6">
    <location>
        <begin position="380"/>
        <end position="398"/>
    </location>
</feature>
<reference evidence="8" key="1">
    <citation type="journal article" date="2022" name="Plant J.">
        <title>Strategies of tolerance reflected in two North American maple genomes.</title>
        <authorList>
            <person name="McEvoy S.L."/>
            <person name="Sezen U.U."/>
            <person name="Trouern-Trend A."/>
            <person name="McMahon S.M."/>
            <person name="Schaberg P.G."/>
            <person name="Yang J."/>
            <person name="Wegrzyn J.L."/>
            <person name="Swenson N.G."/>
        </authorList>
    </citation>
    <scope>NUCLEOTIDE SEQUENCE</scope>
    <source>
        <strain evidence="8">91603</strain>
    </source>
</reference>
<dbReference type="AlphaFoldDB" id="A0AAD5J8S8"/>
<feature type="transmembrane region" description="Helical" evidence="6">
    <location>
        <begin position="824"/>
        <end position="845"/>
    </location>
</feature>
<protein>
    <recommendedName>
        <fullName evidence="7">Major facilitator superfamily (MFS) profile domain-containing protein</fullName>
    </recommendedName>
</protein>
<organism evidence="8 9">
    <name type="scientific">Acer negundo</name>
    <name type="common">Box elder</name>
    <dbReference type="NCBI Taxonomy" id="4023"/>
    <lineage>
        <taxon>Eukaryota</taxon>
        <taxon>Viridiplantae</taxon>
        <taxon>Streptophyta</taxon>
        <taxon>Embryophyta</taxon>
        <taxon>Tracheophyta</taxon>
        <taxon>Spermatophyta</taxon>
        <taxon>Magnoliopsida</taxon>
        <taxon>eudicotyledons</taxon>
        <taxon>Gunneridae</taxon>
        <taxon>Pentapetalae</taxon>
        <taxon>rosids</taxon>
        <taxon>malvids</taxon>
        <taxon>Sapindales</taxon>
        <taxon>Sapindaceae</taxon>
        <taxon>Hippocastanoideae</taxon>
        <taxon>Acereae</taxon>
        <taxon>Acer</taxon>
    </lineage>
</organism>
<keyword evidence="5 6" id="KW-0472">Membrane</keyword>
<evidence type="ECO:0000313" key="8">
    <source>
        <dbReference type="EMBL" id="KAI9191499.1"/>
    </source>
</evidence>
<dbReference type="FunFam" id="1.20.1250.20:FF:000232">
    <property type="entry name" value="Organic cation/carnitine transporter 7"/>
    <property type="match status" value="2"/>
</dbReference>
<feature type="domain" description="Major facilitator superfamily (MFS) profile" evidence="7">
    <location>
        <begin position="700"/>
        <end position="1147"/>
    </location>
</feature>
<gene>
    <name evidence="8" type="ORF">LWI28_009210</name>
</gene>
<keyword evidence="9" id="KW-1185">Reference proteome</keyword>
<evidence type="ECO:0000256" key="3">
    <source>
        <dbReference type="ARBA" id="ARBA00022692"/>
    </source>
</evidence>
<feature type="transmembrane region" description="Helical" evidence="6">
    <location>
        <begin position="46"/>
        <end position="71"/>
    </location>
</feature>
<dbReference type="PANTHER" id="PTHR23511">
    <property type="entry name" value="SYNAPTIC VESICLE GLYCOPROTEIN 2"/>
    <property type="match status" value="1"/>
</dbReference>
<dbReference type="Proteomes" id="UP001064489">
    <property type="component" value="Chromosome 6"/>
</dbReference>
<feature type="domain" description="Major facilitator superfamily (MFS) profile" evidence="7">
    <location>
        <begin position="46"/>
        <end position="508"/>
    </location>
</feature>
<proteinExistence type="predicted"/>
<feature type="transmembrane region" description="Helical" evidence="6">
    <location>
        <begin position="404"/>
        <end position="428"/>
    </location>
</feature>
<dbReference type="InterPro" id="IPR005829">
    <property type="entry name" value="Sugar_transporter_CS"/>
</dbReference>
<dbReference type="PROSITE" id="PS50850">
    <property type="entry name" value="MFS"/>
    <property type="match status" value="2"/>
</dbReference>
<dbReference type="GO" id="GO:0022857">
    <property type="term" value="F:transmembrane transporter activity"/>
    <property type="evidence" value="ECO:0007669"/>
    <property type="project" value="InterPro"/>
</dbReference>
<comment type="caution">
    <text evidence="8">The sequence shown here is derived from an EMBL/GenBank/DDBJ whole genome shotgun (WGS) entry which is preliminary data.</text>
</comment>
<feature type="transmembrane region" description="Helical" evidence="6">
    <location>
        <begin position="766"/>
        <end position="785"/>
    </location>
</feature>
<feature type="transmembrane region" description="Helical" evidence="6">
    <location>
        <begin position="700"/>
        <end position="725"/>
    </location>
</feature>
<dbReference type="Gene3D" id="1.20.1250.20">
    <property type="entry name" value="MFS general substrate transporter like domains"/>
    <property type="match status" value="2"/>
</dbReference>
<evidence type="ECO:0000256" key="2">
    <source>
        <dbReference type="ARBA" id="ARBA00022448"/>
    </source>
</evidence>
<reference evidence="8" key="2">
    <citation type="submission" date="2023-02" db="EMBL/GenBank/DDBJ databases">
        <authorList>
            <person name="Swenson N.G."/>
            <person name="Wegrzyn J.L."/>
            <person name="Mcevoy S.L."/>
        </authorList>
    </citation>
    <scope>NUCLEOTIDE SEQUENCE</scope>
    <source>
        <strain evidence="8">91603</strain>
        <tissue evidence="8">Leaf</tissue>
    </source>
</reference>
<evidence type="ECO:0000259" key="7">
    <source>
        <dbReference type="PROSITE" id="PS50850"/>
    </source>
</evidence>
<dbReference type="InterPro" id="IPR020846">
    <property type="entry name" value="MFS_dom"/>
</dbReference>
<feature type="transmembrane region" description="Helical" evidence="6">
    <location>
        <begin position="593"/>
        <end position="614"/>
    </location>
</feature>
<dbReference type="Pfam" id="PF00083">
    <property type="entry name" value="Sugar_tr"/>
    <property type="match status" value="2"/>
</dbReference>
<feature type="transmembrane region" description="Helical" evidence="6">
    <location>
        <begin position="1093"/>
        <end position="1116"/>
    </location>
</feature>
<feature type="transmembrane region" description="Helical" evidence="6">
    <location>
        <begin position="1058"/>
        <end position="1081"/>
    </location>
</feature>
<dbReference type="SUPFAM" id="SSF103473">
    <property type="entry name" value="MFS general substrate transporter"/>
    <property type="match status" value="2"/>
</dbReference>
<feature type="transmembrane region" description="Helical" evidence="6">
    <location>
        <begin position="301"/>
        <end position="322"/>
    </location>
</feature>
<feature type="transmembrane region" description="Helical" evidence="6">
    <location>
        <begin position="851"/>
        <end position="872"/>
    </location>
</feature>
<dbReference type="InterPro" id="IPR036259">
    <property type="entry name" value="MFS_trans_sf"/>
</dbReference>
<dbReference type="GO" id="GO:0016020">
    <property type="term" value="C:membrane"/>
    <property type="evidence" value="ECO:0007669"/>
    <property type="project" value="UniProtKB-SubCell"/>
</dbReference>
<feature type="transmembrane region" description="Helical" evidence="6">
    <location>
        <begin position="548"/>
        <end position="573"/>
    </location>
</feature>
<evidence type="ECO:0000256" key="4">
    <source>
        <dbReference type="ARBA" id="ARBA00022989"/>
    </source>
</evidence>
<feature type="transmembrane region" description="Helical" evidence="6">
    <location>
        <begin position="112"/>
        <end position="131"/>
    </location>
</feature>
<feature type="transmembrane region" description="Helical" evidence="6">
    <location>
        <begin position="197"/>
        <end position="218"/>
    </location>
</feature>
<feature type="transmembrane region" description="Helical" evidence="6">
    <location>
        <begin position="1005"/>
        <end position="1027"/>
    </location>
</feature>
<feature type="transmembrane region" description="Helical" evidence="6">
    <location>
        <begin position="170"/>
        <end position="191"/>
    </location>
</feature>
<feature type="transmembrane region" description="Helical" evidence="6">
    <location>
        <begin position="137"/>
        <end position="158"/>
    </location>
</feature>
<dbReference type="EMBL" id="JAJSOW010000004">
    <property type="protein sequence ID" value="KAI9191499.1"/>
    <property type="molecule type" value="Genomic_DNA"/>
</dbReference>
<feature type="transmembrane region" description="Helical" evidence="6">
    <location>
        <begin position="449"/>
        <end position="474"/>
    </location>
</feature>
<feature type="transmembrane region" description="Helical" evidence="6">
    <location>
        <begin position="737"/>
        <end position="754"/>
    </location>
</feature>
<comment type="subcellular location">
    <subcellularLocation>
        <location evidence="1">Membrane</location>
        <topology evidence="1">Multi-pass membrane protein</topology>
    </subcellularLocation>
</comment>
<dbReference type="PROSITE" id="PS00216">
    <property type="entry name" value="SUGAR_TRANSPORT_1"/>
    <property type="match status" value="1"/>
</dbReference>
<dbReference type="InterPro" id="IPR005828">
    <property type="entry name" value="MFS_sugar_transport-like"/>
</dbReference>
<name>A0AAD5J8S8_ACENE</name>
<sequence length="1160" mass="124555">MTPRNSSGEEASLLGNRFLEMEGENVVYTLDEALSAMKFGKYQGLVLAYAGLGWISEAMEIMILSFVGPAVKSQWKLSSGQESALSTVVFFGMLIGAYSWGIISDKYGRRKCFFSIGAVTSGAGLLSAFSPNYISLVVSRCLVGVGLGGGPVYFTWFLEFVPISYRGTWMVVFSTFWTAGTIFEASLAWIVMTKLNWRWLLAFSSIPSFALLFFYALAPESPRYLCMKGRTIDAHQILEKISLVNRANLPPGMLVSDDRTARQKEESSSAQDALPLSVTAKMTRKFKSSFSSFFMLFSPKLIWTTLLLWVLFFASAFAYYGVVLLTSELSSGESKCGSTVLHKEKSNSNSLYVDVFITSLAELPGLLLSAIIVDKIGRKLSMVVMFILACAFLLPLVSHQSGTFTTALLFGARMCVTGTITIGSIYAPEIYPTSMRNTGYGVANGAGKIGGMVCPLVAVGLVMGCHQTAAVILFEVVIGNLKDNSLYVNVFITSLAELPGFLLPAITVDIIVHKFSMNHNSGQLLCPRDISDLHEDNRKGVASSVGRIGGMVCPLVAVALVSACHLSAAVILFELGFGAGGGVGDGIGGGGGFGAGAGAGFGGGAGFGLVEGSIDSSKLDVKQRIMDEAEKIKSWKSPDIIESSQLKVLRLPDSIAASKLYGAEASLLGNRFPEMECENPVYTLDEALSAMKFGKYQGLVLAYAGLGWISEAMEIMILSFVGPAVKSQWKLSSAEESALSTVVFFGMLVGAYSSGILSDNYGRRKCFFGIGVVTSGAGLLSAFSPNYISLVISRCLVGVGLGGGVVYLTWFLEFVPVSYRGTWMVVFSTFWTAGTILEAALAWIVMTKLNWRWLLALSSIPSFSLLFFYGFAPESPRYLCMKGKTIDAHQILEKISLVNRAKLPPGVLVSDDRTAGQNEESSSAQDALPLSVTAKMTRKFKSAFSSFFMLFSPKLIWTTLLLWVLFFASAFAYYGVVLLTSKLSSGDSKCGSTVLHKEKSNDNSLYVDVFITSLAELPGLLLSAIIVDKIGRKLSMVVMFILACAFLLPLVSHQSGTLTTALLFGARMCVTGTITVGSIYAPEIYPTSMRNTGYGAADGAGKIGGMVCPLVAVGLVTGCHQMAAVILFEVVIVLAIVSVLLSKFETKGKELKDNVDALDP</sequence>
<evidence type="ECO:0000256" key="5">
    <source>
        <dbReference type="ARBA" id="ARBA00023136"/>
    </source>
</evidence>
<evidence type="ECO:0000256" key="6">
    <source>
        <dbReference type="SAM" id="Phobius"/>
    </source>
</evidence>
<feature type="transmembrane region" description="Helical" evidence="6">
    <location>
        <begin position="791"/>
        <end position="812"/>
    </location>
</feature>
<evidence type="ECO:0000313" key="9">
    <source>
        <dbReference type="Proteomes" id="UP001064489"/>
    </source>
</evidence>
<keyword evidence="4 6" id="KW-1133">Transmembrane helix</keyword>
<dbReference type="PANTHER" id="PTHR23511:SF5">
    <property type="entry name" value="MAJOR FACILITATOR-TYPE TRANSPORTER HXNZ-RELATED"/>
    <property type="match status" value="1"/>
</dbReference>